<feature type="transmembrane region" description="Helical" evidence="1">
    <location>
        <begin position="153"/>
        <end position="170"/>
    </location>
</feature>
<proteinExistence type="predicted"/>
<dbReference type="Proteomes" id="UP000230750">
    <property type="component" value="Unassembled WGS sequence"/>
</dbReference>
<dbReference type="SUPFAM" id="SSF103481">
    <property type="entry name" value="Multidrug resistance efflux transporter EmrE"/>
    <property type="match status" value="1"/>
</dbReference>
<feature type="transmembrane region" description="Helical" evidence="1">
    <location>
        <begin position="307"/>
        <end position="328"/>
    </location>
</feature>
<keyword evidence="1" id="KW-0472">Membrane</keyword>
<dbReference type="AlphaFoldDB" id="A0A2G8L1T3"/>
<feature type="transmembrane region" description="Helical" evidence="1">
    <location>
        <begin position="63"/>
        <end position="84"/>
    </location>
</feature>
<reference evidence="3 4" key="1">
    <citation type="journal article" date="2017" name="PLoS Biol.">
        <title>The sea cucumber genome provides insights into morphological evolution and visceral regeneration.</title>
        <authorList>
            <person name="Zhang X."/>
            <person name="Sun L."/>
            <person name="Yuan J."/>
            <person name="Sun Y."/>
            <person name="Gao Y."/>
            <person name="Zhang L."/>
            <person name="Li S."/>
            <person name="Dai H."/>
            <person name="Hamel J.F."/>
            <person name="Liu C."/>
            <person name="Yu Y."/>
            <person name="Liu S."/>
            <person name="Lin W."/>
            <person name="Guo K."/>
            <person name="Jin S."/>
            <person name="Xu P."/>
            <person name="Storey K.B."/>
            <person name="Huan P."/>
            <person name="Zhang T."/>
            <person name="Zhou Y."/>
            <person name="Zhang J."/>
            <person name="Lin C."/>
            <person name="Li X."/>
            <person name="Xing L."/>
            <person name="Huo D."/>
            <person name="Sun M."/>
            <person name="Wang L."/>
            <person name="Mercier A."/>
            <person name="Li F."/>
            <person name="Yang H."/>
            <person name="Xiang J."/>
        </authorList>
    </citation>
    <scope>NUCLEOTIDE SEQUENCE [LARGE SCALE GENOMIC DNA]</scope>
    <source>
        <strain evidence="3">Shaxun</strain>
        <tissue evidence="3">Muscle</tissue>
    </source>
</reference>
<protein>
    <submittedName>
        <fullName evidence="3">Putative solute carrier family 35 member G1</fullName>
    </submittedName>
</protein>
<sequence length="355" mass="38860">MEHGNSMEQKWLNWDTTIIRRLADAFCSQAKASIGIGYAFLCAICFSTEDMIVNGIGQNFQPAFIFVCNSVTALILCVTFCIIFRLKWRLETHVQLALLVLHGQCYCVSQISTAYAIFSIGPWNTMAMAFTLTTFSTIFSAVFLRSIPSIKDLLLVICSTGGEALISLSLEQEVVSKKGFNPQSTVYGLIAAVLSALSISGMLVVGRKLVFDETSQALANVLVSYSCQFTVMSLPFCALLDGWSVPRTPTDIIALLATGLISSGGMVLGYLAVCKEKPIIVSIILTSEIVLTYVGQCVFFTSDYLYWEIVVGSLLIVISCIGAVLTVLNKKEDAIDDDVRRNSEEIDDEHQPILE</sequence>
<evidence type="ECO:0000259" key="2">
    <source>
        <dbReference type="Pfam" id="PF00892"/>
    </source>
</evidence>
<evidence type="ECO:0000256" key="1">
    <source>
        <dbReference type="SAM" id="Phobius"/>
    </source>
</evidence>
<feature type="transmembrane region" description="Helical" evidence="1">
    <location>
        <begin position="280"/>
        <end position="301"/>
    </location>
</feature>
<feature type="domain" description="EamA" evidence="2">
    <location>
        <begin position="34"/>
        <end position="167"/>
    </location>
</feature>
<feature type="transmembrane region" description="Helical" evidence="1">
    <location>
        <begin position="96"/>
        <end position="120"/>
    </location>
</feature>
<comment type="caution">
    <text evidence="3">The sequence shown here is derived from an EMBL/GenBank/DDBJ whole genome shotgun (WGS) entry which is preliminary data.</text>
</comment>
<dbReference type="InterPro" id="IPR037185">
    <property type="entry name" value="EmrE-like"/>
</dbReference>
<feature type="transmembrane region" description="Helical" evidence="1">
    <location>
        <begin position="217"/>
        <end position="240"/>
    </location>
</feature>
<feature type="transmembrane region" description="Helical" evidence="1">
    <location>
        <begin position="252"/>
        <end position="273"/>
    </location>
</feature>
<dbReference type="PANTHER" id="PTHR22911">
    <property type="entry name" value="ACYL-MALONYL CONDENSING ENZYME-RELATED"/>
    <property type="match status" value="1"/>
</dbReference>
<dbReference type="InterPro" id="IPR000620">
    <property type="entry name" value="EamA_dom"/>
</dbReference>
<feature type="transmembrane region" description="Helical" evidence="1">
    <location>
        <begin position="126"/>
        <end position="144"/>
    </location>
</feature>
<keyword evidence="1" id="KW-1133">Transmembrane helix</keyword>
<name>A0A2G8L1T3_STIJA</name>
<feature type="transmembrane region" description="Helical" evidence="1">
    <location>
        <begin position="185"/>
        <end position="205"/>
    </location>
</feature>
<dbReference type="OrthoDB" id="10553360at2759"/>
<dbReference type="EMBL" id="MRZV01000258">
    <property type="protein sequence ID" value="PIK54211.1"/>
    <property type="molecule type" value="Genomic_DNA"/>
</dbReference>
<keyword evidence="1" id="KW-0812">Transmembrane</keyword>
<accession>A0A2G8L1T3</accession>
<gene>
    <name evidence="3" type="ORF">BSL78_08891</name>
</gene>
<dbReference type="Pfam" id="PF00892">
    <property type="entry name" value="EamA"/>
    <property type="match status" value="1"/>
</dbReference>
<dbReference type="GO" id="GO:0016020">
    <property type="term" value="C:membrane"/>
    <property type="evidence" value="ECO:0007669"/>
    <property type="project" value="InterPro"/>
</dbReference>
<keyword evidence="4" id="KW-1185">Reference proteome</keyword>
<organism evidence="3 4">
    <name type="scientific">Stichopus japonicus</name>
    <name type="common">Sea cucumber</name>
    <dbReference type="NCBI Taxonomy" id="307972"/>
    <lineage>
        <taxon>Eukaryota</taxon>
        <taxon>Metazoa</taxon>
        <taxon>Echinodermata</taxon>
        <taxon>Eleutherozoa</taxon>
        <taxon>Echinozoa</taxon>
        <taxon>Holothuroidea</taxon>
        <taxon>Aspidochirotacea</taxon>
        <taxon>Aspidochirotida</taxon>
        <taxon>Stichopodidae</taxon>
        <taxon>Apostichopus</taxon>
    </lineage>
</organism>
<evidence type="ECO:0000313" key="3">
    <source>
        <dbReference type="EMBL" id="PIK54211.1"/>
    </source>
</evidence>
<evidence type="ECO:0000313" key="4">
    <source>
        <dbReference type="Proteomes" id="UP000230750"/>
    </source>
</evidence>